<dbReference type="OrthoDB" id="3249394at2759"/>
<accession>A0A9P5ZAY1</accession>
<dbReference type="EMBL" id="MU155147">
    <property type="protein sequence ID" value="KAF9484076.1"/>
    <property type="molecule type" value="Genomic_DNA"/>
</dbReference>
<reference evidence="1" key="1">
    <citation type="submission" date="2020-11" db="EMBL/GenBank/DDBJ databases">
        <authorList>
            <consortium name="DOE Joint Genome Institute"/>
            <person name="Ahrendt S."/>
            <person name="Riley R."/>
            <person name="Andreopoulos W."/>
            <person name="Labutti K."/>
            <person name="Pangilinan J."/>
            <person name="Ruiz-Duenas F.J."/>
            <person name="Barrasa J.M."/>
            <person name="Sanchez-Garcia M."/>
            <person name="Camarero S."/>
            <person name="Miyauchi S."/>
            <person name="Serrano A."/>
            <person name="Linde D."/>
            <person name="Babiker R."/>
            <person name="Drula E."/>
            <person name="Ayuso-Fernandez I."/>
            <person name="Pacheco R."/>
            <person name="Padilla G."/>
            <person name="Ferreira P."/>
            <person name="Barriuso J."/>
            <person name="Kellner H."/>
            <person name="Castanera R."/>
            <person name="Alfaro M."/>
            <person name="Ramirez L."/>
            <person name="Pisabarro A.G."/>
            <person name="Kuo A."/>
            <person name="Tritt A."/>
            <person name="Lipzen A."/>
            <person name="He G."/>
            <person name="Yan M."/>
            <person name="Ng V."/>
            <person name="Cullen D."/>
            <person name="Martin F."/>
            <person name="Rosso M.-N."/>
            <person name="Henrissat B."/>
            <person name="Hibbett D."/>
            <person name="Martinez A.T."/>
            <person name="Grigoriev I.V."/>
        </authorList>
    </citation>
    <scope>NUCLEOTIDE SEQUENCE</scope>
    <source>
        <strain evidence="1">CIRM-BRFM 674</strain>
    </source>
</reference>
<dbReference type="AlphaFoldDB" id="A0A9P5ZAY1"/>
<dbReference type="Proteomes" id="UP000807469">
    <property type="component" value="Unassembled WGS sequence"/>
</dbReference>
<gene>
    <name evidence="1" type="ORF">BDN70DRAFT_798415</name>
</gene>
<evidence type="ECO:0000313" key="1">
    <source>
        <dbReference type="EMBL" id="KAF9484076.1"/>
    </source>
</evidence>
<evidence type="ECO:0008006" key="3">
    <source>
        <dbReference type="Google" id="ProtNLM"/>
    </source>
</evidence>
<sequence length="90" mass="10832">MKSDSFLRTLKNGYLHDKFFKNVIEDPTKYRQFTVRDGIIYTKNLNSVEVTCVPQCNRELITDLVDQAHTIVGHFSTHKTSDYMRRWFWW</sequence>
<proteinExistence type="predicted"/>
<comment type="caution">
    <text evidence="1">The sequence shown here is derived from an EMBL/GenBank/DDBJ whole genome shotgun (WGS) entry which is preliminary data.</text>
</comment>
<name>A0A9P5ZAY1_9AGAR</name>
<protein>
    <recommendedName>
        <fullName evidence="3">Integrase zinc-binding domain-containing protein</fullName>
    </recommendedName>
</protein>
<dbReference type="Gene3D" id="1.10.340.70">
    <property type="match status" value="1"/>
</dbReference>
<keyword evidence="2" id="KW-1185">Reference proteome</keyword>
<feature type="non-terminal residue" evidence="1">
    <location>
        <position position="90"/>
    </location>
</feature>
<evidence type="ECO:0000313" key="2">
    <source>
        <dbReference type="Proteomes" id="UP000807469"/>
    </source>
</evidence>
<organism evidence="1 2">
    <name type="scientific">Pholiota conissans</name>
    <dbReference type="NCBI Taxonomy" id="109636"/>
    <lineage>
        <taxon>Eukaryota</taxon>
        <taxon>Fungi</taxon>
        <taxon>Dikarya</taxon>
        <taxon>Basidiomycota</taxon>
        <taxon>Agaricomycotina</taxon>
        <taxon>Agaricomycetes</taxon>
        <taxon>Agaricomycetidae</taxon>
        <taxon>Agaricales</taxon>
        <taxon>Agaricineae</taxon>
        <taxon>Strophariaceae</taxon>
        <taxon>Pholiota</taxon>
    </lineage>
</organism>